<dbReference type="GO" id="GO:0005615">
    <property type="term" value="C:extracellular space"/>
    <property type="evidence" value="ECO:0007669"/>
    <property type="project" value="TreeGrafter"/>
</dbReference>
<evidence type="ECO:0000259" key="2">
    <source>
        <dbReference type="Pfam" id="PF00129"/>
    </source>
</evidence>
<dbReference type="InterPro" id="IPR011162">
    <property type="entry name" value="MHC_I/II-like_Ag-recog"/>
</dbReference>
<dbReference type="PANTHER" id="PTHR16675:SF193">
    <property type="entry name" value="LOC571647 PROTEIN-RELATED"/>
    <property type="match status" value="1"/>
</dbReference>
<dbReference type="GeneTree" id="ENSGT01060000248670"/>
<reference evidence="3" key="3">
    <citation type="submission" date="2025-09" db="UniProtKB">
        <authorList>
            <consortium name="Ensembl"/>
        </authorList>
    </citation>
    <scope>IDENTIFICATION</scope>
</reference>
<dbReference type="Gene3D" id="3.30.500.10">
    <property type="entry name" value="MHC class I-like antigen recognition-like"/>
    <property type="match status" value="1"/>
</dbReference>
<dbReference type="Proteomes" id="UP000265040">
    <property type="component" value="Chromosome 11"/>
</dbReference>
<dbReference type="GO" id="GO:0006955">
    <property type="term" value="P:immune response"/>
    <property type="evidence" value="ECO:0007669"/>
    <property type="project" value="TreeGrafter"/>
</dbReference>
<protein>
    <recommendedName>
        <fullName evidence="2">MHC class I-like antigen recognition-like domain-containing protein</fullName>
    </recommendedName>
</protein>
<evidence type="ECO:0000256" key="1">
    <source>
        <dbReference type="ARBA" id="ARBA00023180"/>
    </source>
</evidence>
<name>A0AAQ6IN77_ANATE</name>
<dbReference type="Pfam" id="PF00129">
    <property type="entry name" value="MHC_I"/>
    <property type="match status" value="1"/>
</dbReference>
<proteinExistence type="predicted"/>
<dbReference type="GO" id="GO:0009897">
    <property type="term" value="C:external side of plasma membrane"/>
    <property type="evidence" value="ECO:0007669"/>
    <property type="project" value="TreeGrafter"/>
</dbReference>
<accession>A0AAQ6IN77</accession>
<keyword evidence="1" id="KW-0325">Glycoprotein</keyword>
<reference evidence="3 4" key="1">
    <citation type="submission" date="2021-04" db="EMBL/GenBank/DDBJ databases">
        <authorList>
            <consortium name="Wellcome Sanger Institute Data Sharing"/>
        </authorList>
    </citation>
    <scope>NUCLEOTIDE SEQUENCE [LARGE SCALE GENOMIC DNA]</scope>
</reference>
<evidence type="ECO:0000313" key="4">
    <source>
        <dbReference type="Proteomes" id="UP000265040"/>
    </source>
</evidence>
<keyword evidence="4" id="KW-1185">Reference proteome</keyword>
<organism evidence="3 4">
    <name type="scientific">Anabas testudineus</name>
    <name type="common">Climbing perch</name>
    <name type="synonym">Anthias testudineus</name>
    <dbReference type="NCBI Taxonomy" id="64144"/>
    <lineage>
        <taxon>Eukaryota</taxon>
        <taxon>Metazoa</taxon>
        <taxon>Chordata</taxon>
        <taxon>Craniata</taxon>
        <taxon>Vertebrata</taxon>
        <taxon>Euteleostomi</taxon>
        <taxon>Actinopterygii</taxon>
        <taxon>Neopterygii</taxon>
        <taxon>Teleostei</taxon>
        <taxon>Neoteleostei</taxon>
        <taxon>Acanthomorphata</taxon>
        <taxon>Anabantaria</taxon>
        <taxon>Anabantiformes</taxon>
        <taxon>Anabantoidei</taxon>
        <taxon>Anabantidae</taxon>
        <taxon>Anabas</taxon>
    </lineage>
</organism>
<dbReference type="InterPro" id="IPR050208">
    <property type="entry name" value="MHC_class-I_related"/>
</dbReference>
<dbReference type="SUPFAM" id="SSF54452">
    <property type="entry name" value="MHC antigen-recognition domain"/>
    <property type="match status" value="1"/>
</dbReference>
<evidence type="ECO:0000313" key="3">
    <source>
        <dbReference type="Ensembl" id="ENSATEP00000075013.1"/>
    </source>
</evidence>
<sequence length="97" mass="11579">MYEICIHSLRYIYTAFSKPLGLEGLHEFTAMGLLDNRMIDYFDSDHPVKVPKQTWMKERLRDDYWEKGTQSRKSKQPDCCHTCLHSRNHLNRTCLTK</sequence>
<dbReference type="AlphaFoldDB" id="A0AAQ6IN77"/>
<dbReference type="InterPro" id="IPR011161">
    <property type="entry name" value="MHC_I-like_Ag-recog"/>
</dbReference>
<reference evidence="3" key="2">
    <citation type="submission" date="2025-08" db="UniProtKB">
        <authorList>
            <consortium name="Ensembl"/>
        </authorList>
    </citation>
    <scope>IDENTIFICATION</scope>
</reference>
<feature type="domain" description="MHC class I-like antigen recognition-like" evidence="2">
    <location>
        <begin position="7"/>
        <end position="79"/>
    </location>
</feature>
<dbReference type="Ensembl" id="ENSATET00000074966.1">
    <property type="protein sequence ID" value="ENSATEP00000075013.1"/>
    <property type="gene ID" value="ENSATEG00000033706.1"/>
</dbReference>
<dbReference type="InterPro" id="IPR037055">
    <property type="entry name" value="MHC_I-like_Ag-recog_sf"/>
</dbReference>
<dbReference type="PANTHER" id="PTHR16675">
    <property type="entry name" value="MHC CLASS I-RELATED"/>
    <property type="match status" value="1"/>
</dbReference>